<sequence>MSGGFDVSPQELRTFAGKLDVHRSTAEEIAGLVTEADVPERSWGVVGLVVKSECTRMLGDLNELFTALQEGLRSGSEKFTGAAQDYTAQEEAVKELLSGLQVRLDERQGGR</sequence>
<proteinExistence type="predicted"/>
<accession>A0AA45L903</accession>
<evidence type="ECO:0000313" key="2">
    <source>
        <dbReference type="Proteomes" id="UP000677152"/>
    </source>
</evidence>
<protein>
    <submittedName>
        <fullName evidence="1">ESX-1 secretion-associated protein</fullName>
    </submittedName>
</protein>
<gene>
    <name evidence="1" type="ORF">KCV87_04540</name>
</gene>
<reference evidence="1" key="1">
    <citation type="submission" date="2021-04" db="EMBL/GenBank/DDBJ databases">
        <title>Genomic sequence of Actinosynnema pretiosum subsp. pretiosum ATCC 31280 (C-14919).</title>
        <authorList>
            <person name="Bai L."/>
            <person name="Wang X."/>
            <person name="Xiao Y."/>
        </authorList>
    </citation>
    <scope>NUCLEOTIDE SEQUENCE</scope>
    <source>
        <strain evidence="1">ATCC 31280</strain>
    </source>
</reference>
<organism evidence="1 2">
    <name type="scientific">Actinosynnema pretiosum subsp. pretiosum</name>
    <dbReference type="NCBI Taxonomy" id="103721"/>
    <lineage>
        <taxon>Bacteria</taxon>
        <taxon>Bacillati</taxon>
        <taxon>Actinomycetota</taxon>
        <taxon>Actinomycetes</taxon>
        <taxon>Pseudonocardiales</taxon>
        <taxon>Pseudonocardiaceae</taxon>
        <taxon>Actinosynnema</taxon>
    </lineage>
</organism>
<dbReference type="Proteomes" id="UP000677152">
    <property type="component" value="Chromosome"/>
</dbReference>
<dbReference type="EMBL" id="CP073249">
    <property type="protein sequence ID" value="QUF05375.1"/>
    <property type="molecule type" value="Genomic_DNA"/>
</dbReference>
<name>A0AA45L903_9PSEU</name>
<dbReference type="AlphaFoldDB" id="A0AA45L903"/>
<evidence type="ECO:0000313" key="1">
    <source>
        <dbReference type="EMBL" id="QUF05375.1"/>
    </source>
</evidence>